<feature type="region of interest" description="Disordered" evidence="1">
    <location>
        <begin position="317"/>
        <end position="377"/>
    </location>
</feature>
<dbReference type="STRING" id="930992.A0A0D0AM94"/>
<dbReference type="OrthoDB" id="3265918at2759"/>
<keyword evidence="3" id="KW-1185">Reference proteome</keyword>
<dbReference type="InParanoid" id="A0A0D0AM94"/>
<reference evidence="3" key="2">
    <citation type="submission" date="2015-01" db="EMBL/GenBank/DDBJ databases">
        <title>Evolutionary Origins and Diversification of the Mycorrhizal Mutualists.</title>
        <authorList>
            <consortium name="DOE Joint Genome Institute"/>
            <consortium name="Mycorrhizal Genomics Consortium"/>
            <person name="Kohler A."/>
            <person name="Kuo A."/>
            <person name="Nagy L.G."/>
            <person name="Floudas D."/>
            <person name="Copeland A."/>
            <person name="Barry K.W."/>
            <person name="Cichocki N."/>
            <person name="Veneault-Fourrey C."/>
            <person name="LaButti K."/>
            <person name="Lindquist E.A."/>
            <person name="Lipzen A."/>
            <person name="Lundell T."/>
            <person name="Morin E."/>
            <person name="Murat C."/>
            <person name="Riley R."/>
            <person name="Ohm R."/>
            <person name="Sun H."/>
            <person name="Tunlid A."/>
            <person name="Henrissat B."/>
            <person name="Grigoriev I.V."/>
            <person name="Hibbett D.S."/>
            <person name="Martin F."/>
        </authorList>
    </citation>
    <scope>NUCLEOTIDE SEQUENCE [LARGE SCALE GENOMIC DNA]</scope>
    <source>
        <strain evidence="3">UH-Slu-Lm8-n1</strain>
    </source>
</reference>
<dbReference type="HOGENOM" id="CLU_680031_0_0_1"/>
<evidence type="ECO:0000256" key="1">
    <source>
        <dbReference type="SAM" id="MobiDB-lite"/>
    </source>
</evidence>
<dbReference type="AlphaFoldDB" id="A0A0D0AM94"/>
<feature type="compositionally biased region" description="Low complexity" evidence="1">
    <location>
        <begin position="318"/>
        <end position="330"/>
    </location>
</feature>
<evidence type="ECO:0000313" key="2">
    <source>
        <dbReference type="EMBL" id="KIK33103.1"/>
    </source>
</evidence>
<organism evidence="2 3">
    <name type="scientific">Suillus luteus UH-Slu-Lm8-n1</name>
    <dbReference type="NCBI Taxonomy" id="930992"/>
    <lineage>
        <taxon>Eukaryota</taxon>
        <taxon>Fungi</taxon>
        <taxon>Dikarya</taxon>
        <taxon>Basidiomycota</taxon>
        <taxon>Agaricomycotina</taxon>
        <taxon>Agaricomycetes</taxon>
        <taxon>Agaricomycetidae</taxon>
        <taxon>Boletales</taxon>
        <taxon>Suillineae</taxon>
        <taxon>Suillaceae</taxon>
        <taxon>Suillus</taxon>
    </lineage>
</organism>
<dbReference type="Proteomes" id="UP000054485">
    <property type="component" value="Unassembled WGS sequence"/>
</dbReference>
<reference evidence="2 3" key="1">
    <citation type="submission" date="2014-04" db="EMBL/GenBank/DDBJ databases">
        <authorList>
            <consortium name="DOE Joint Genome Institute"/>
            <person name="Kuo A."/>
            <person name="Ruytinx J."/>
            <person name="Rineau F."/>
            <person name="Colpaert J."/>
            <person name="Kohler A."/>
            <person name="Nagy L.G."/>
            <person name="Floudas D."/>
            <person name="Copeland A."/>
            <person name="Barry K.W."/>
            <person name="Cichocki N."/>
            <person name="Veneault-Fourrey C."/>
            <person name="LaButti K."/>
            <person name="Lindquist E.A."/>
            <person name="Lipzen A."/>
            <person name="Lundell T."/>
            <person name="Morin E."/>
            <person name="Murat C."/>
            <person name="Sun H."/>
            <person name="Tunlid A."/>
            <person name="Henrissat B."/>
            <person name="Grigoriev I.V."/>
            <person name="Hibbett D.S."/>
            <person name="Martin F."/>
            <person name="Nordberg H.P."/>
            <person name="Cantor M.N."/>
            <person name="Hua S.X."/>
        </authorList>
    </citation>
    <scope>NUCLEOTIDE SEQUENCE [LARGE SCALE GENOMIC DNA]</scope>
    <source>
        <strain evidence="2 3">UH-Slu-Lm8-n1</strain>
    </source>
</reference>
<sequence>MSKCLDLSRLPKAPGLRSIKRHTPGSPVPLLFPGSAPYSPSLTIDPNHPATRWKAYAFPNFICPAFILRAVPNGALVRPELDRRSCRMERSAMVSRGKDGSKRLNMSILFMISKQKTDKRAVVRNRIAMRIRTALQLIVTRGADAEPKDNVKGRQVGKECRPEEPSSVVRKRKIDRSGRESKLARLASSITPSNLGLISNPAPSKHLILQDWTYVMSPTLLSYRMPLPDLIRHLRTGLERILVQSKKLNVQWGLDNKPTIKLPLPNITSEETEVDWRHTVSDEDDIPVLFDLDQPDSGLIEAGTSINSQKRPIKLFFPTSTSPSSGESSSALIGDDQLVTSPRSVGTPIRLASPADHRSSSSVSDHSNTTPPAVSKFRLGAMERLAIAKNRPLVAPGRKAGRRHS</sequence>
<evidence type="ECO:0000313" key="3">
    <source>
        <dbReference type="Proteomes" id="UP000054485"/>
    </source>
</evidence>
<proteinExistence type="predicted"/>
<gene>
    <name evidence="2" type="ORF">CY34DRAFT_729026</name>
</gene>
<accession>A0A0D0AM94</accession>
<dbReference type="EMBL" id="KN836025">
    <property type="protein sequence ID" value="KIK33103.1"/>
    <property type="molecule type" value="Genomic_DNA"/>
</dbReference>
<name>A0A0D0AM94_9AGAM</name>
<protein>
    <submittedName>
        <fullName evidence="2">Uncharacterized protein</fullName>
    </submittedName>
</protein>